<dbReference type="Ensembl" id="ENSSPUT00000004822.1">
    <property type="protein sequence ID" value="ENSSPUP00000004543.1"/>
    <property type="gene ID" value="ENSSPUG00000003516.1"/>
</dbReference>
<keyword evidence="6" id="KW-1185">Reference proteome</keyword>
<dbReference type="GeneTree" id="ENSGT00940000164625"/>
<evidence type="ECO:0000256" key="2">
    <source>
        <dbReference type="ARBA" id="ARBA00023319"/>
    </source>
</evidence>
<dbReference type="InterPro" id="IPR003597">
    <property type="entry name" value="Ig_C1-set"/>
</dbReference>
<dbReference type="AlphaFoldDB" id="A0A8D0GB95"/>
<dbReference type="InterPro" id="IPR007110">
    <property type="entry name" value="Ig-like_dom"/>
</dbReference>
<name>A0A8D0GB95_SPHPU</name>
<dbReference type="Pfam" id="PF07654">
    <property type="entry name" value="C1-set"/>
    <property type="match status" value="1"/>
</dbReference>
<dbReference type="Proteomes" id="UP000694392">
    <property type="component" value="Unplaced"/>
</dbReference>
<feature type="chain" id="PRO_5034168968" description="Ig-like domain-containing protein" evidence="3">
    <location>
        <begin position="18"/>
        <end position="249"/>
    </location>
</feature>
<keyword evidence="2" id="KW-0393">Immunoglobulin domain</keyword>
<keyword evidence="3" id="KW-0732">Signal</keyword>
<dbReference type="SMART" id="SM00407">
    <property type="entry name" value="IGc1"/>
    <property type="match status" value="1"/>
</dbReference>
<dbReference type="CDD" id="cd05769">
    <property type="entry name" value="IgC1_TCR_beta"/>
    <property type="match status" value="1"/>
</dbReference>
<dbReference type="Gene3D" id="2.60.40.10">
    <property type="entry name" value="Immunoglobulins"/>
    <property type="match status" value="1"/>
</dbReference>
<dbReference type="SUPFAM" id="SSF48726">
    <property type="entry name" value="Immunoglobulin"/>
    <property type="match status" value="1"/>
</dbReference>
<feature type="signal peptide" evidence="3">
    <location>
        <begin position="1"/>
        <end position="17"/>
    </location>
</feature>
<reference evidence="5" key="1">
    <citation type="submission" date="2025-08" db="UniProtKB">
        <authorList>
            <consortium name="Ensembl"/>
        </authorList>
    </citation>
    <scope>IDENTIFICATION</scope>
</reference>
<dbReference type="InterPro" id="IPR013783">
    <property type="entry name" value="Ig-like_fold"/>
</dbReference>
<organism evidence="5 6">
    <name type="scientific">Sphenodon punctatus</name>
    <name type="common">Tuatara</name>
    <name type="synonym">Hatteria punctata</name>
    <dbReference type="NCBI Taxonomy" id="8508"/>
    <lineage>
        <taxon>Eukaryota</taxon>
        <taxon>Metazoa</taxon>
        <taxon>Chordata</taxon>
        <taxon>Craniata</taxon>
        <taxon>Vertebrata</taxon>
        <taxon>Euteleostomi</taxon>
        <taxon>Lepidosauria</taxon>
        <taxon>Sphenodontia</taxon>
        <taxon>Sphenodontidae</taxon>
        <taxon>Sphenodon</taxon>
    </lineage>
</organism>
<feature type="domain" description="Ig-like" evidence="4">
    <location>
        <begin position="95"/>
        <end position="196"/>
    </location>
</feature>
<protein>
    <recommendedName>
        <fullName evidence="4">Ig-like domain-containing protein</fullName>
    </recommendedName>
</protein>
<dbReference type="FunFam" id="2.60.40.10:FF:000283">
    <property type="entry name" value="Immunoglobulin kappa constant"/>
    <property type="match status" value="1"/>
</dbReference>
<proteinExistence type="predicted"/>
<evidence type="ECO:0000259" key="4">
    <source>
        <dbReference type="PROSITE" id="PS50835"/>
    </source>
</evidence>
<evidence type="ECO:0000256" key="1">
    <source>
        <dbReference type="ARBA" id="ARBA00023157"/>
    </source>
</evidence>
<dbReference type="InterPro" id="IPR036179">
    <property type="entry name" value="Ig-like_dom_sf"/>
</dbReference>
<keyword evidence="1" id="KW-1015">Disulfide bond</keyword>
<evidence type="ECO:0000313" key="6">
    <source>
        <dbReference type="Proteomes" id="UP000694392"/>
    </source>
</evidence>
<evidence type="ECO:0000256" key="3">
    <source>
        <dbReference type="SAM" id="SignalP"/>
    </source>
</evidence>
<accession>A0A8D0GB95</accession>
<reference evidence="5" key="2">
    <citation type="submission" date="2025-09" db="UniProtKB">
        <authorList>
            <consortium name="Ensembl"/>
        </authorList>
    </citation>
    <scope>IDENTIFICATION</scope>
</reference>
<dbReference type="PANTHER" id="PTHR23411">
    <property type="entry name" value="TAPASIN"/>
    <property type="match status" value="1"/>
</dbReference>
<evidence type="ECO:0000313" key="5">
    <source>
        <dbReference type="Ensembl" id="ENSSPUP00000004543.1"/>
    </source>
</evidence>
<dbReference type="PROSITE" id="PS50835">
    <property type="entry name" value="IG_LIKE"/>
    <property type="match status" value="1"/>
</dbReference>
<sequence>MILEGMVFLIMSLFTEDCILLHCLWPLNVLQRTSHCWDLRQGRPTLCLAMLKSPEPYPFAMLIMQLFVTVFNNELKFGTGTKLTVLEDGFKITPPRVAIFSPSKQEIKEKKKATLVCLARGFYPDHVNLTWWVNGARRTEGVKTDDYSKRDDKAKSYSLTSRLRITDQEWFNSRNHFKCHVDFHGDKIQTFDDAINGAEGCSITPESYLRQTNATKFTYRMLLFKALLYALLVSALMWKAKTGDKLSRE</sequence>
<dbReference type="InterPro" id="IPR050380">
    <property type="entry name" value="Immune_Resp_Modulators"/>
</dbReference>